<organism evidence="2 3">
    <name type="scientific">Araneus ventricosus</name>
    <name type="common">Orbweaver spider</name>
    <name type="synonym">Epeira ventricosa</name>
    <dbReference type="NCBI Taxonomy" id="182803"/>
    <lineage>
        <taxon>Eukaryota</taxon>
        <taxon>Metazoa</taxon>
        <taxon>Ecdysozoa</taxon>
        <taxon>Arthropoda</taxon>
        <taxon>Chelicerata</taxon>
        <taxon>Arachnida</taxon>
        <taxon>Araneae</taxon>
        <taxon>Araneomorphae</taxon>
        <taxon>Entelegynae</taxon>
        <taxon>Araneoidea</taxon>
        <taxon>Araneidae</taxon>
        <taxon>Araneus</taxon>
    </lineage>
</organism>
<feature type="compositionally biased region" description="Basic residues" evidence="1">
    <location>
        <begin position="8"/>
        <end position="19"/>
    </location>
</feature>
<dbReference type="EMBL" id="BGPR01000968">
    <property type="protein sequence ID" value="GBM41596.1"/>
    <property type="molecule type" value="Genomic_DNA"/>
</dbReference>
<dbReference type="AlphaFoldDB" id="A0A4Y2FM08"/>
<evidence type="ECO:0000313" key="3">
    <source>
        <dbReference type="Proteomes" id="UP000499080"/>
    </source>
</evidence>
<reference evidence="2 3" key="1">
    <citation type="journal article" date="2019" name="Sci. Rep.">
        <title>Orb-weaving spider Araneus ventricosus genome elucidates the spidroin gene catalogue.</title>
        <authorList>
            <person name="Kono N."/>
            <person name="Nakamura H."/>
            <person name="Ohtoshi R."/>
            <person name="Moran D.A.P."/>
            <person name="Shinohara A."/>
            <person name="Yoshida Y."/>
            <person name="Fujiwara M."/>
            <person name="Mori M."/>
            <person name="Tomita M."/>
            <person name="Arakawa K."/>
        </authorList>
    </citation>
    <scope>NUCLEOTIDE SEQUENCE [LARGE SCALE GENOMIC DNA]</scope>
</reference>
<evidence type="ECO:0000313" key="2">
    <source>
        <dbReference type="EMBL" id="GBM41596.1"/>
    </source>
</evidence>
<comment type="caution">
    <text evidence="2">The sequence shown here is derived from an EMBL/GenBank/DDBJ whole genome shotgun (WGS) entry which is preliminary data.</text>
</comment>
<protein>
    <submittedName>
        <fullName evidence="2">Uncharacterized protein</fullName>
    </submittedName>
</protein>
<sequence>MKLDKTSSKAKTKIVKNARTKASEPCNKLKKNTRAAGGGLIPIRKSQDRKKVCRQIVSSKQNCPRTKAGKTKKLDEKKITKTGKTKKQDVKKIAKTGKTKDSKDKCTAYFSVELLEKDMRTIFRNFSDKIILNMPGKKQERIREIQCKIAGYETKKRKILKIVSQPGTKREEISRTANALQKMKEKRTEKPKEKSTKEKRRRSPAKLPSIERKQIKRKKPENPSTEDAIKNNSADSVSENVSFYHLTDNFESS</sequence>
<name>A0A4Y2FM08_ARAVE</name>
<feature type="compositionally biased region" description="Polar residues" evidence="1">
    <location>
        <begin position="222"/>
        <end position="241"/>
    </location>
</feature>
<dbReference type="Proteomes" id="UP000499080">
    <property type="component" value="Unassembled WGS sequence"/>
</dbReference>
<feature type="region of interest" description="Disordered" evidence="1">
    <location>
        <begin position="180"/>
        <end position="253"/>
    </location>
</feature>
<gene>
    <name evidence="2" type="ORF">AVEN_196208_1</name>
</gene>
<accession>A0A4Y2FM08</accession>
<keyword evidence="3" id="KW-1185">Reference proteome</keyword>
<proteinExistence type="predicted"/>
<feature type="compositionally biased region" description="Basic and acidic residues" evidence="1">
    <location>
        <begin position="182"/>
        <end position="196"/>
    </location>
</feature>
<evidence type="ECO:0000256" key="1">
    <source>
        <dbReference type="SAM" id="MobiDB-lite"/>
    </source>
</evidence>
<feature type="region of interest" description="Disordered" evidence="1">
    <location>
        <begin position="1"/>
        <end position="23"/>
    </location>
</feature>